<dbReference type="KEGG" id="mgj:MGM1_3620"/>
<name>A0A097ST14_9BACT</name>
<reference evidence="1 2" key="1">
    <citation type="journal article" date="2014" name="PLoS ONE">
        <title>An emerging Mycoplasma associated with trichomoniasis, vaginal infection and disease.</title>
        <authorList>
            <consortium name="Vaginal Microbiome Consortium"/>
            <person name="Fettweis J.M."/>
            <person name="Serrano M.G."/>
            <person name="Huang B."/>
            <person name="Brooks J.P."/>
            <person name="Glascock A.L."/>
            <person name="Sheth N.U."/>
            <person name="Strauss J.F.III."/>
            <person name="Jefferson K.K."/>
            <person name="Buck G.A."/>
        </authorList>
    </citation>
    <scope>NUCLEOTIDE SEQUENCE [LARGE SCALE GENOMIC DNA]</scope>
    <source>
        <strain evidence="1 2">VCU_M1</strain>
    </source>
</reference>
<dbReference type="SUPFAM" id="SSF69754">
    <property type="entry name" value="Ribosome binding protein Y (YfiA homologue)"/>
    <property type="match status" value="1"/>
</dbReference>
<dbReference type="InterPro" id="IPR036567">
    <property type="entry name" value="RHF-like"/>
</dbReference>
<dbReference type="STRING" id="1318617.MGM1_3620"/>
<evidence type="ECO:0000313" key="2">
    <source>
        <dbReference type="Proteomes" id="UP000030066"/>
    </source>
</evidence>
<dbReference type="Pfam" id="PF02482">
    <property type="entry name" value="Ribosomal_S30AE"/>
    <property type="match status" value="1"/>
</dbReference>
<dbReference type="Proteomes" id="UP000030066">
    <property type="component" value="Chromosome"/>
</dbReference>
<organism evidence="1 2">
    <name type="scientific">Candidatus Malacoplasma girerdii</name>
    <dbReference type="NCBI Taxonomy" id="1318617"/>
    <lineage>
        <taxon>Bacteria</taxon>
        <taxon>Bacillati</taxon>
        <taxon>Mycoplasmatota</taxon>
        <taxon>Mycoplasmoidales</taxon>
        <taxon>Mycoplasmoidaceae</taxon>
        <taxon>Malacoplasma</taxon>
    </lineage>
</organism>
<dbReference type="EMBL" id="CP007711">
    <property type="protein sequence ID" value="AIV03734.1"/>
    <property type="molecule type" value="Genomic_DNA"/>
</dbReference>
<dbReference type="InterPro" id="IPR003489">
    <property type="entry name" value="RHF/RaiA"/>
</dbReference>
<keyword evidence="2" id="KW-1185">Reference proteome</keyword>
<evidence type="ECO:0000313" key="1">
    <source>
        <dbReference type="EMBL" id="AIV03734.1"/>
    </source>
</evidence>
<proteinExistence type="predicted"/>
<dbReference type="AlphaFoldDB" id="A0A097ST14"/>
<sequence length="97" mass="11510">MNYTVRWKDCSKSDAVINYLEERLSKFYDFEFVQEEIKVEFVHYPKNKSFTTRINVLVPTKGPIRAEAKANDILTSINECCSKIIDQLRRIKTQFKK</sequence>
<accession>A0A097ST14</accession>
<protein>
    <submittedName>
        <fullName evidence="1">Ribosome-associated protein Y</fullName>
    </submittedName>
</protein>
<gene>
    <name evidence="1" type="ORF">MGM1_3620</name>
</gene>
<dbReference type="HOGENOM" id="CLU_2341558_0_0_14"/>
<dbReference type="Gene3D" id="3.30.160.100">
    <property type="entry name" value="Ribosome hibernation promotion factor-like"/>
    <property type="match status" value="1"/>
</dbReference>